<dbReference type="GO" id="GO:0004373">
    <property type="term" value="F:alpha-1,4-glucan glucosyltransferase (UDP-glucose donor) activity"/>
    <property type="evidence" value="ECO:0007669"/>
    <property type="project" value="InterPro"/>
</dbReference>
<keyword evidence="11" id="KW-1185">Reference proteome</keyword>
<dbReference type="PANTHER" id="PTHR46083:SF2">
    <property type="entry name" value="STARCH SYNTHASE 4, CHLOROPLASTIC_AMYLOPLASTIC-RELATED"/>
    <property type="match status" value="1"/>
</dbReference>
<gene>
    <name evidence="10" type="ORF">GH714_043123</name>
</gene>
<comment type="catalytic activity">
    <reaction evidence="1">
        <text>[(1-&gt;4)-alpha-D-glucosyl](n) + ADP-alpha-D-glucose = [(1-&gt;4)-alpha-D-glucosyl](n+1) + ADP + H(+)</text>
        <dbReference type="Rhea" id="RHEA:18189"/>
        <dbReference type="Rhea" id="RHEA-COMP:9584"/>
        <dbReference type="Rhea" id="RHEA-COMP:9587"/>
        <dbReference type="ChEBI" id="CHEBI:15378"/>
        <dbReference type="ChEBI" id="CHEBI:15444"/>
        <dbReference type="ChEBI" id="CHEBI:57498"/>
        <dbReference type="ChEBI" id="CHEBI:456216"/>
        <dbReference type="EC" id="2.4.1.21"/>
    </reaction>
</comment>
<evidence type="ECO:0000256" key="5">
    <source>
        <dbReference type="ARBA" id="ARBA00022676"/>
    </source>
</evidence>
<dbReference type="UniPathway" id="UPA00152"/>
<dbReference type="Proteomes" id="UP000467840">
    <property type="component" value="Unassembled WGS sequence"/>
</dbReference>
<evidence type="ECO:0000256" key="7">
    <source>
        <dbReference type="ARBA" id="ARBA00022922"/>
    </source>
</evidence>
<dbReference type="Pfam" id="PF08323">
    <property type="entry name" value="Glyco_transf_5"/>
    <property type="match status" value="2"/>
</dbReference>
<reference evidence="10 11" key="1">
    <citation type="journal article" date="2020" name="Mol. Plant">
        <title>The Chromosome-Based Rubber Tree Genome Provides New Insights into Spurge Genome Evolution and Rubber Biosynthesis.</title>
        <authorList>
            <person name="Liu J."/>
            <person name="Shi C."/>
            <person name="Shi C.C."/>
            <person name="Li W."/>
            <person name="Zhang Q.J."/>
            <person name="Zhang Y."/>
            <person name="Li K."/>
            <person name="Lu H.F."/>
            <person name="Shi C."/>
            <person name="Zhu S.T."/>
            <person name="Xiao Z.Y."/>
            <person name="Nan H."/>
            <person name="Yue Y."/>
            <person name="Zhu X.G."/>
            <person name="Wu Y."/>
            <person name="Hong X.N."/>
            <person name="Fan G.Y."/>
            <person name="Tong Y."/>
            <person name="Zhang D."/>
            <person name="Mao C.L."/>
            <person name="Liu Y.L."/>
            <person name="Hao S.J."/>
            <person name="Liu W.Q."/>
            <person name="Lv M.Q."/>
            <person name="Zhang H.B."/>
            <person name="Liu Y."/>
            <person name="Hu-Tang G.R."/>
            <person name="Wang J.P."/>
            <person name="Wang J.H."/>
            <person name="Sun Y.H."/>
            <person name="Ni S.B."/>
            <person name="Chen W.B."/>
            <person name="Zhang X.C."/>
            <person name="Jiao Y.N."/>
            <person name="Eichler E.E."/>
            <person name="Li G.H."/>
            <person name="Liu X."/>
            <person name="Gao L.Z."/>
        </authorList>
    </citation>
    <scope>NUCLEOTIDE SEQUENCE [LARGE SCALE GENOMIC DNA]</scope>
    <source>
        <strain evidence="11">cv. GT1</strain>
        <tissue evidence="10">Leaf</tissue>
    </source>
</reference>
<keyword evidence="5" id="KW-0328">Glycosyltransferase</keyword>
<protein>
    <recommendedName>
        <fullName evidence="4">starch synthase</fullName>
        <ecNumber evidence="4">2.4.1.21</ecNumber>
    </recommendedName>
</protein>
<evidence type="ECO:0000256" key="1">
    <source>
        <dbReference type="ARBA" id="ARBA00001478"/>
    </source>
</evidence>
<keyword evidence="6" id="KW-0808">Transferase</keyword>
<feature type="domain" description="Starch synthase catalytic" evidence="9">
    <location>
        <begin position="62"/>
        <end position="203"/>
    </location>
</feature>
<dbReference type="PANTHER" id="PTHR46083">
    <property type="match status" value="1"/>
</dbReference>
<dbReference type="SUPFAM" id="SSF53756">
    <property type="entry name" value="UDP-Glycosyltransferase/glycogen phosphorylase"/>
    <property type="match status" value="1"/>
</dbReference>
<evidence type="ECO:0000259" key="9">
    <source>
        <dbReference type="Pfam" id="PF08323"/>
    </source>
</evidence>
<evidence type="ECO:0000256" key="4">
    <source>
        <dbReference type="ARBA" id="ARBA00012588"/>
    </source>
</evidence>
<comment type="pathway">
    <text evidence="2">Glycan biosynthesis; starch biosynthesis.</text>
</comment>
<feature type="domain" description="Starch synthase catalytic" evidence="9">
    <location>
        <begin position="210"/>
        <end position="257"/>
    </location>
</feature>
<evidence type="ECO:0000256" key="6">
    <source>
        <dbReference type="ARBA" id="ARBA00022679"/>
    </source>
</evidence>
<evidence type="ECO:0000313" key="10">
    <source>
        <dbReference type="EMBL" id="KAF2282832.1"/>
    </source>
</evidence>
<dbReference type="EMBL" id="JAAGAX010000049">
    <property type="protein sequence ID" value="KAF2282832.1"/>
    <property type="molecule type" value="Genomic_DNA"/>
</dbReference>
<dbReference type="Pfam" id="PF13692">
    <property type="entry name" value="Glyco_trans_1_4"/>
    <property type="match status" value="1"/>
</dbReference>
<evidence type="ECO:0000313" key="11">
    <source>
        <dbReference type="Proteomes" id="UP000467840"/>
    </source>
</evidence>
<dbReference type="HAMAP" id="MF_00484">
    <property type="entry name" value="Glycogen_synth"/>
    <property type="match status" value="1"/>
</dbReference>
<comment type="caution">
    <text evidence="10">The sequence shown here is derived from an EMBL/GenBank/DDBJ whole genome shotgun (WGS) entry which is preliminary data.</text>
</comment>
<name>A0A6A6K277_HEVBR</name>
<dbReference type="GO" id="GO:0019252">
    <property type="term" value="P:starch biosynthetic process"/>
    <property type="evidence" value="ECO:0007669"/>
    <property type="project" value="UniProtKB-UniPathway"/>
</dbReference>
<organism evidence="10 11">
    <name type="scientific">Hevea brasiliensis</name>
    <name type="common">Para rubber tree</name>
    <name type="synonym">Siphonia brasiliensis</name>
    <dbReference type="NCBI Taxonomy" id="3981"/>
    <lineage>
        <taxon>Eukaryota</taxon>
        <taxon>Viridiplantae</taxon>
        <taxon>Streptophyta</taxon>
        <taxon>Embryophyta</taxon>
        <taxon>Tracheophyta</taxon>
        <taxon>Spermatophyta</taxon>
        <taxon>Magnoliopsida</taxon>
        <taxon>eudicotyledons</taxon>
        <taxon>Gunneridae</taxon>
        <taxon>Pentapetalae</taxon>
        <taxon>rosids</taxon>
        <taxon>fabids</taxon>
        <taxon>Malpighiales</taxon>
        <taxon>Euphorbiaceae</taxon>
        <taxon>Crotonoideae</taxon>
        <taxon>Micrandreae</taxon>
        <taxon>Hevea</taxon>
    </lineage>
</organism>
<dbReference type="CDD" id="cd03791">
    <property type="entry name" value="GT5_Glycogen_synthase_DULL1-like"/>
    <property type="match status" value="1"/>
</dbReference>
<evidence type="ECO:0000256" key="8">
    <source>
        <dbReference type="ARBA" id="ARBA00022946"/>
    </source>
</evidence>
<proteinExistence type="inferred from homology"/>
<dbReference type="Gene3D" id="3.40.50.2000">
    <property type="entry name" value="Glycogen Phosphorylase B"/>
    <property type="match status" value="3"/>
</dbReference>
<dbReference type="GO" id="GO:0009011">
    <property type="term" value="F:alpha-1,4-glucan glucosyltransferase (ADP-glucose donor) activity"/>
    <property type="evidence" value="ECO:0007669"/>
    <property type="project" value="UniProtKB-EC"/>
</dbReference>
<accession>A0A6A6K277</accession>
<keyword evidence="7" id="KW-0750">Starch biosynthesis</keyword>
<dbReference type="AlphaFoldDB" id="A0A6A6K277"/>
<dbReference type="EC" id="2.4.1.21" evidence="4"/>
<dbReference type="InterPro" id="IPR011835">
    <property type="entry name" value="GS/SS"/>
</dbReference>
<evidence type="ECO:0000256" key="3">
    <source>
        <dbReference type="ARBA" id="ARBA00010281"/>
    </source>
</evidence>
<sequence length="480" mass="54225">MIAGWLLEKKLSTDDAKLLRDMVWKRARRIRDVYLECREKNEREGVSMFLKLTSSPRSPGLHVIHIAAEMAPVAKVGGLGDVVTGIGKALQKRGHLVEIILPKYDCMQYDGIGNLRALDVIVESYLDGKLYKNKIWVGIIEGLPVYFIEPHHRDKFFRRGQFYGEHDDFKRFSFFSRAALDLLLEAGKKPDIIHCHDWQTAFVLNRPDRMQDNSAHDRVNPIKGAVVFSNIVTTVSPTDAQEVRTAEGGRGLHSTLNFHAKKFIGILNGIDTDTWNPVTDTLLKVGCITRLVPQKGVHLIRHAIYRTLEFGGQFLLLGSSPVSHIQREFEGIASHFQNHEHVRLILKYDESLSHSIYAASDMFIIPSIFEPCGLTQMIAMRYGSIPIARKTGGLNDSVFDVDDDTIPLQFRNGYTFLNPDELGVNGTLERAFNYYRNNHEGWQQLVQKGMNIDFSWESTASQYGPLLKISGQIKGGSKSV</sequence>
<comment type="similarity">
    <text evidence="3">Belongs to the glycosyltransferase 1 family. Bacterial/plant glycogen synthase subfamily.</text>
</comment>
<evidence type="ECO:0000256" key="2">
    <source>
        <dbReference type="ARBA" id="ARBA00004727"/>
    </source>
</evidence>
<dbReference type="InterPro" id="IPR013534">
    <property type="entry name" value="Starch_synth_cat_dom"/>
</dbReference>
<keyword evidence="8" id="KW-0809">Transit peptide</keyword>